<accession>A0A7S3PU89</accession>
<dbReference type="PANTHER" id="PTHR23112">
    <property type="entry name" value="G PROTEIN-COUPLED RECEPTOR 157-RELATED"/>
    <property type="match status" value="1"/>
</dbReference>
<evidence type="ECO:0000256" key="2">
    <source>
        <dbReference type="ARBA" id="ARBA00022692"/>
    </source>
</evidence>
<protein>
    <submittedName>
        <fullName evidence="6">Uncharacterized protein</fullName>
    </submittedName>
</protein>
<reference evidence="6" key="1">
    <citation type="submission" date="2021-01" db="EMBL/GenBank/DDBJ databases">
        <authorList>
            <person name="Corre E."/>
            <person name="Pelletier E."/>
            <person name="Niang G."/>
            <person name="Scheremetjew M."/>
            <person name="Finn R."/>
            <person name="Kale V."/>
            <person name="Holt S."/>
            <person name="Cochrane G."/>
            <person name="Meng A."/>
            <person name="Brown T."/>
            <person name="Cohen L."/>
        </authorList>
    </citation>
    <scope>NUCLEOTIDE SEQUENCE</scope>
    <source>
        <strain evidence="6">MM31A-1</strain>
    </source>
</reference>
<dbReference type="EMBL" id="HBIO01000452">
    <property type="protein sequence ID" value="CAE0455485.1"/>
    <property type="molecule type" value="Transcribed_RNA"/>
</dbReference>
<keyword evidence="4 5" id="KW-0472">Membrane</keyword>
<evidence type="ECO:0000256" key="5">
    <source>
        <dbReference type="SAM" id="Phobius"/>
    </source>
</evidence>
<feature type="transmembrane region" description="Helical" evidence="5">
    <location>
        <begin position="97"/>
        <end position="115"/>
    </location>
</feature>
<proteinExistence type="predicted"/>
<dbReference type="PANTHER" id="PTHR23112:SF0">
    <property type="entry name" value="TRANSMEMBRANE PROTEIN 116"/>
    <property type="match status" value="1"/>
</dbReference>
<feature type="transmembrane region" description="Helical" evidence="5">
    <location>
        <begin position="158"/>
        <end position="184"/>
    </location>
</feature>
<feature type="transmembrane region" description="Helical" evidence="5">
    <location>
        <begin position="260"/>
        <end position="280"/>
    </location>
</feature>
<organism evidence="6">
    <name type="scientific">Chaetoceros debilis</name>
    <dbReference type="NCBI Taxonomy" id="122233"/>
    <lineage>
        <taxon>Eukaryota</taxon>
        <taxon>Sar</taxon>
        <taxon>Stramenopiles</taxon>
        <taxon>Ochrophyta</taxon>
        <taxon>Bacillariophyta</taxon>
        <taxon>Coscinodiscophyceae</taxon>
        <taxon>Chaetocerotophycidae</taxon>
        <taxon>Chaetocerotales</taxon>
        <taxon>Chaetocerotaceae</taxon>
        <taxon>Chaetoceros</taxon>
    </lineage>
</organism>
<gene>
    <name evidence="6" type="ORF">CDEB00056_LOCUS326</name>
</gene>
<evidence type="ECO:0000313" key="6">
    <source>
        <dbReference type="EMBL" id="CAE0455485.1"/>
    </source>
</evidence>
<evidence type="ECO:0000256" key="3">
    <source>
        <dbReference type="ARBA" id="ARBA00022989"/>
    </source>
</evidence>
<keyword evidence="2 5" id="KW-0812">Transmembrane</keyword>
<comment type="subcellular location">
    <subcellularLocation>
        <location evidence="1">Membrane</location>
        <topology evidence="1">Multi-pass membrane protein</topology>
    </subcellularLocation>
</comment>
<dbReference type="GO" id="GO:0004930">
    <property type="term" value="F:G protein-coupled receptor activity"/>
    <property type="evidence" value="ECO:0007669"/>
    <property type="project" value="TreeGrafter"/>
</dbReference>
<sequence>MFGMSVCDIMCSVAMAATSLPMPKSLPDGANKSYTKPYEEWSGTKLGNIKTCEAQGFLFTFGATSMFSYNAMLCLYYACAIGLVMDERKIRKIVEPVLHGFPLAVGLSMSIPPLFQDNYNPSEWEAWCVPHPIICDMDAPGFPCIRGNFSAGNTHVVIILRASIAALFIIIVTSLMMVAVRVITTNRDFKMMAKIHEKMHPGNGLRKQGFSIETIREKNDTTRTVLIQAMVYLLAVTITLIFPIIQMLHLHAEGSLWPNYLELIFMPLQGFFNFAIFLYYKVGNFRRHNPDVTSLKVVRLFFTKKVEEPVLISRISIVHFDEEIRELQIGIHSDDQEEYLSYDLGSVASDEDKIDSIDLARVHEGLSFALETPSKNSSNLSGQNLSISDRISSRGGRNAFDELEACSEKIDSESSRAFVQNVLTTDGVSTSSRGGLSGFDELGSSFHKSDTSNTTWC</sequence>
<evidence type="ECO:0000256" key="4">
    <source>
        <dbReference type="ARBA" id="ARBA00023136"/>
    </source>
</evidence>
<dbReference type="SUPFAM" id="SSF81321">
    <property type="entry name" value="Family A G protein-coupled receptor-like"/>
    <property type="match status" value="1"/>
</dbReference>
<feature type="transmembrane region" description="Helical" evidence="5">
    <location>
        <begin position="67"/>
        <end position="85"/>
    </location>
</feature>
<keyword evidence="3 5" id="KW-1133">Transmembrane helix</keyword>
<name>A0A7S3PU89_9STRA</name>
<dbReference type="GO" id="GO:0007189">
    <property type="term" value="P:adenylate cyclase-activating G protein-coupled receptor signaling pathway"/>
    <property type="evidence" value="ECO:0007669"/>
    <property type="project" value="TreeGrafter"/>
</dbReference>
<evidence type="ECO:0000256" key="1">
    <source>
        <dbReference type="ARBA" id="ARBA00004141"/>
    </source>
</evidence>
<dbReference type="Gene3D" id="1.20.1070.10">
    <property type="entry name" value="Rhodopsin 7-helix transmembrane proteins"/>
    <property type="match status" value="1"/>
</dbReference>
<dbReference type="AlphaFoldDB" id="A0A7S3PU89"/>
<feature type="transmembrane region" description="Helical" evidence="5">
    <location>
        <begin position="225"/>
        <end position="248"/>
    </location>
</feature>
<dbReference type="GO" id="GO:0005886">
    <property type="term" value="C:plasma membrane"/>
    <property type="evidence" value="ECO:0007669"/>
    <property type="project" value="TreeGrafter"/>
</dbReference>